<protein>
    <submittedName>
        <fullName evidence="1">Uncharacterized protein</fullName>
    </submittedName>
</protein>
<dbReference type="Proteomes" id="UP001234178">
    <property type="component" value="Unassembled WGS sequence"/>
</dbReference>
<sequence length="201" mass="22822">MAISGYLTSFTKTRCIVPCVKRLSFGFIWQVSEFSRLILTLFHDSFICFADLKVARCQLDANRCGEVIEMEMSDDDIDTIVGLHNDLRRKVASGQEDLGSPGPQPTATFMPDLVWDDGSWRMPHGNGHRIANFNTIPILTICKWARILQSRSIRGSWPNQTGPTLLFILGTRRSRTWTVIAFPVSRVFRQEMDKTLAITLK</sequence>
<accession>A0ABR0AK18</accession>
<dbReference type="InterPro" id="IPR002413">
    <property type="entry name" value="V5_allergen-like"/>
</dbReference>
<dbReference type="PRINTS" id="PR00838">
    <property type="entry name" value="V5ALLERGEN"/>
</dbReference>
<proteinExistence type="predicted"/>
<dbReference type="EMBL" id="JAOYFB010000038">
    <property type="protein sequence ID" value="KAK4025469.1"/>
    <property type="molecule type" value="Genomic_DNA"/>
</dbReference>
<organism evidence="1 2">
    <name type="scientific">Daphnia magna</name>
    <dbReference type="NCBI Taxonomy" id="35525"/>
    <lineage>
        <taxon>Eukaryota</taxon>
        <taxon>Metazoa</taxon>
        <taxon>Ecdysozoa</taxon>
        <taxon>Arthropoda</taxon>
        <taxon>Crustacea</taxon>
        <taxon>Branchiopoda</taxon>
        <taxon>Diplostraca</taxon>
        <taxon>Cladocera</taxon>
        <taxon>Anomopoda</taxon>
        <taxon>Daphniidae</taxon>
        <taxon>Daphnia</taxon>
    </lineage>
</organism>
<name>A0ABR0AK18_9CRUS</name>
<keyword evidence="2" id="KW-1185">Reference proteome</keyword>
<gene>
    <name evidence="1" type="ORF">OUZ56_014536</name>
</gene>
<evidence type="ECO:0000313" key="2">
    <source>
        <dbReference type="Proteomes" id="UP001234178"/>
    </source>
</evidence>
<reference evidence="1 2" key="1">
    <citation type="journal article" date="2023" name="Nucleic Acids Res.">
        <title>The hologenome of Daphnia magna reveals possible DNA methylation and microbiome-mediated evolution of the host genome.</title>
        <authorList>
            <person name="Chaturvedi A."/>
            <person name="Li X."/>
            <person name="Dhandapani V."/>
            <person name="Marshall H."/>
            <person name="Kissane S."/>
            <person name="Cuenca-Cambronero M."/>
            <person name="Asole G."/>
            <person name="Calvet F."/>
            <person name="Ruiz-Romero M."/>
            <person name="Marangio P."/>
            <person name="Guigo R."/>
            <person name="Rago D."/>
            <person name="Mirbahai L."/>
            <person name="Eastwood N."/>
            <person name="Colbourne J.K."/>
            <person name="Zhou J."/>
            <person name="Mallon E."/>
            <person name="Orsini L."/>
        </authorList>
    </citation>
    <scope>NUCLEOTIDE SEQUENCE [LARGE SCALE GENOMIC DNA]</scope>
    <source>
        <strain evidence="1">LRV0_1</strain>
    </source>
</reference>
<comment type="caution">
    <text evidence="1">The sequence shown here is derived from an EMBL/GenBank/DDBJ whole genome shotgun (WGS) entry which is preliminary data.</text>
</comment>
<dbReference type="Gene3D" id="3.40.33.10">
    <property type="entry name" value="CAP"/>
    <property type="match status" value="1"/>
</dbReference>
<evidence type="ECO:0000313" key="1">
    <source>
        <dbReference type="EMBL" id="KAK4025469.1"/>
    </source>
</evidence>
<dbReference type="InterPro" id="IPR035940">
    <property type="entry name" value="CAP_sf"/>
</dbReference>
<dbReference type="SUPFAM" id="SSF55797">
    <property type="entry name" value="PR-1-like"/>
    <property type="match status" value="1"/>
</dbReference>